<protein>
    <submittedName>
        <fullName evidence="2">DUF4164 family protein</fullName>
    </submittedName>
</protein>
<name>A0A7V5U1C4_9PROT</name>
<dbReference type="InterPro" id="IPR025310">
    <property type="entry name" value="DUF4164"/>
</dbReference>
<organism evidence="2">
    <name type="scientific">Hellea balneolensis</name>
    <dbReference type="NCBI Taxonomy" id="287478"/>
    <lineage>
        <taxon>Bacteria</taxon>
        <taxon>Pseudomonadati</taxon>
        <taxon>Pseudomonadota</taxon>
        <taxon>Alphaproteobacteria</taxon>
        <taxon>Maricaulales</taxon>
        <taxon>Robiginitomaculaceae</taxon>
        <taxon>Hellea</taxon>
    </lineage>
</organism>
<evidence type="ECO:0000256" key="1">
    <source>
        <dbReference type="SAM" id="Coils"/>
    </source>
</evidence>
<accession>A0A7V5U1C4</accession>
<reference evidence="2" key="1">
    <citation type="journal article" date="2020" name="mSystems">
        <title>Genome- and Community-Level Interaction Insights into Carbon Utilization and Element Cycling Functions of Hydrothermarchaeota in Hydrothermal Sediment.</title>
        <authorList>
            <person name="Zhou Z."/>
            <person name="Liu Y."/>
            <person name="Xu W."/>
            <person name="Pan J."/>
            <person name="Luo Z.H."/>
            <person name="Li M."/>
        </authorList>
    </citation>
    <scope>NUCLEOTIDE SEQUENCE [LARGE SCALE GENOMIC DNA]</scope>
    <source>
        <strain evidence="2">HyVt-538</strain>
    </source>
</reference>
<feature type="coiled-coil region" evidence="1">
    <location>
        <begin position="45"/>
        <end position="82"/>
    </location>
</feature>
<dbReference type="Gene3D" id="1.20.1480.30">
    <property type="entry name" value="Designed four-helix bundle protein"/>
    <property type="match status" value="1"/>
</dbReference>
<dbReference type="AlphaFoldDB" id="A0A7V5U1C4"/>
<dbReference type="Pfam" id="PF13747">
    <property type="entry name" value="DUF4164"/>
    <property type="match status" value="1"/>
</dbReference>
<dbReference type="EMBL" id="DROP01000177">
    <property type="protein sequence ID" value="HHI88830.1"/>
    <property type="molecule type" value="Genomic_DNA"/>
</dbReference>
<comment type="caution">
    <text evidence="2">The sequence shown here is derived from an EMBL/GenBank/DDBJ whole genome shotgun (WGS) entry which is preliminary data.</text>
</comment>
<keyword evidence="1" id="KW-0175">Coiled coil</keyword>
<proteinExistence type="predicted"/>
<dbReference type="Proteomes" id="UP000885806">
    <property type="component" value="Unassembled WGS sequence"/>
</dbReference>
<sequence length="105" mass="11517">MTETSSTLTMQQAAERLQSALGKLENALEPMIARVGELETRLEKVKTIDADRAKLASEVDELKAQNQSLREREKEFARLAAETTRELETVIAEVQTALGENGSGA</sequence>
<gene>
    <name evidence="2" type="ORF">ENK01_02655</name>
</gene>
<evidence type="ECO:0000313" key="2">
    <source>
        <dbReference type="EMBL" id="HHI88830.1"/>
    </source>
</evidence>